<keyword evidence="1" id="KW-0732">Signal</keyword>
<evidence type="ECO:0000313" key="2">
    <source>
        <dbReference type="Ensembl" id="ENSUMAP00000016476"/>
    </source>
</evidence>
<reference evidence="2" key="1">
    <citation type="submission" date="2019-03" db="UniProtKB">
        <authorList>
            <consortium name="Ensembl"/>
        </authorList>
    </citation>
    <scope>IDENTIFICATION</scope>
</reference>
<dbReference type="Ensembl" id="ENSUMAT00000019488.1">
    <property type="protein sequence ID" value="ENSUMAP00000016476.1"/>
    <property type="gene ID" value="ENSUMAG00000012110.1"/>
</dbReference>
<dbReference type="GeneTree" id="ENSGT00940000161263"/>
<feature type="chain" id="PRO_5019081331" evidence="1">
    <location>
        <begin position="23"/>
        <end position="128"/>
    </location>
</feature>
<accession>A0A452U6X8</accession>
<feature type="signal peptide" evidence="1">
    <location>
        <begin position="1"/>
        <end position="22"/>
    </location>
</feature>
<organism evidence="2">
    <name type="scientific">Ursus maritimus</name>
    <name type="common">Polar bear</name>
    <name type="synonym">Thalarctos maritimus</name>
    <dbReference type="NCBI Taxonomy" id="29073"/>
    <lineage>
        <taxon>Eukaryota</taxon>
        <taxon>Metazoa</taxon>
        <taxon>Chordata</taxon>
        <taxon>Craniata</taxon>
        <taxon>Vertebrata</taxon>
        <taxon>Euteleostomi</taxon>
        <taxon>Mammalia</taxon>
        <taxon>Eutheria</taxon>
        <taxon>Laurasiatheria</taxon>
        <taxon>Carnivora</taxon>
        <taxon>Caniformia</taxon>
        <taxon>Ursidae</taxon>
        <taxon>Ursus</taxon>
    </lineage>
</organism>
<dbReference type="AlphaFoldDB" id="A0A452U6X8"/>
<protein>
    <submittedName>
        <fullName evidence="2">Uncharacterized protein</fullName>
    </submittedName>
</protein>
<proteinExistence type="predicted"/>
<name>A0A452U6X8_URSMA</name>
<sequence>MAGKGMLLLAGFLLPGFLLSEATKILTASSLGGSHYLLLDRVSQILQDHGHNVTMLLYGEEFLIPEKNEISYKVISWLPPEDHRKDFNNTFDFFVTEALHAYCSCSVGSLLVSLPFPSLVLSSSPISI</sequence>
<evidence type="ECO:0000256" key="1">
    <source>
        <dbReference type="SAM" id="SignalP"/>
    </source>
</evidence>